<accession>A0A4Y3KFW0</accession>
<dbReference type="AlphaFoldDB" id="A0A4Y3KFW0"/>
<sequence length="108" mass="11521">MTVDQWSRSKRIDTHSHSAKRARVNAACRLCPGRRATYPGTPPVAVRRQEGRMGLIKATIAAVVGALTARRSGWPRPSCGHGKPQAGVDAGLAAQNEYDAARAEAFGL</sequence>
<evidence type="ECO:0000313" key="1">
    <source>
        <dbReference type="EMBL" id="GEA81955.1"/>
    </source>
</evidence>
<gene>
    <name evidence="1" type="ORF">CUD01_23990</name>
</gene>
<organism evidence="1 2">
    <name type="scientific">Cellulomonas uda</name>
    <dbReference type="NCBI Taxonomy" id="1714"/>
    <lineage>
        <taxon>Bacteria</taxon>
        <taxon>Bacillati</taxon>
        <taxon>Actinomycetota</taxon>
        <taxon>Actinomycetes</taxon>
        <taxon>Micrococcales</taxon>
        <taxon>Cellulomonadaceae</taxon>
        <taxon>Cellulomonas</taxon>
    </lineage>
</organism>
<proteinExistence type="predicted"/>
<keyword evidence="2" id="KW-1185">Reference proteome</keyword>
<name>A0A4Y3KFW0_CELUD</name>
<protein>
    <submittedName>
        <fullName evidence="1">Uncharacterized protein</fullName>
    </submittedName>
</protein>
<evidence type="ECO:0000313" key="2">
    <source>
        <dbReference type="Proteomes" id="UP000315842"/>
    </source>
</evidence>
<dbReference type="EMBL" id="BJLP01000042">
    <property type="protein sequence ID" value="GEA81955.1"/>
    <property type="molecule type" value="Genomic_DNA"/>
</dbReference>
<comment type="caution">
    <text evidence="1">The sequence shown here is derived from an EMBL/GenBank/DDBJ whole genome shotgun (WGS) entry which is preliminary data.</text>
</comment>
<dbReference type="Proteomes" id="UP000315842">
    <property type="component" value="Unassembled WGS sequence"/>
</dbReference>
<reference evidence="1 2" key="1">
    <citation type="submission" date="2019-06" db="EMBL/GenBank/DDBJ databases">
        <title>Whole genome shotgun sequence of Cellulomonas uda NBRC 3747.</title>
        <authorList>
            <person name="Hosoyama A."/>
            <person name="Uohara A."/>
            <person name="Ohji S."/>
            <person name="Ichikawa N."/>
        </authorList>
    </citation>
    <scope>NUCLEOTIDE SEQUENCE [LARGE SCALE GENOMIC DNA]</scope>
    <source>
        <strain evidence="1 2">NBRC 3747</strain>
    </source>
</reference>